<proteinExistence type="predicted"/>
<dbReference type="InterPro" id="IPR005693">
    <property type="entry name" value="Mce"/>
</dbReference>
<dbReference type="PANTHER" id="PTHR33371:SF18">
    <property type="entry name" value="MCE-FAMILY PROTEIN MCE3C"/>
    <property type="match status" value="1"/>
</dbReference>
<gene>
    <name evidence="4" type="ORF">HGA08_23575</name>
</gene>
<evidence type="ECO:0000256" key="1">
    <source>
        <dbReference type="SAM" id="MobiDB-lite"/>
    </source>
</evidence>
<protein>
    <submittedName>
        <fullName evidence="4">MCE family protein</fullName>
    </submittedName>
</protein>
<dbReference type="Pfam" id="PF02470">
    <property type="entry name" value="MlaD"/>
    <property type="match status" value="1"/>
</dbReference>
<keyword evidence="5" id="KW-1185">Reference proteome</keyword>
<name>A0A846Y1P8_9NOCA</name>
<feature type="domain" description="Mammalian cell entry C-terminal" evidence="3">
    <location>
        <begin position="117"/>
        <end position="301"/>
    </location>
</feature>
<comment type="caution">
    <text evidence="4">The sequence shown here is derived from an EMBL/GenBank/DDBJ whole genome shotgun (WGS) entry which is preliminary data.</text>
</comment>
<dbReference type="Pfam" id="PF11887">
    <property type="entry name" value="Mce4_CUP1"/>
    <property type="match status" value="1"/>
</dbReference>
<accession>A0A846Y1P8</accession>
<sequence length="364" mass="38957">MKGERSPLISAGIVGVVLAVAIAVSALQFDRLPFIRSGAEFSAFFADAGGLLPGDHVEVAGVRSGDVEDVSLDGTKVKVRFSLDESIVLGKKTTVAIKTNTVLGRKSLLVEPKGPGALRSDQPIPLERTTSPYSLNDALGDLTTTVSDLDLNQVNKTLDTLSDTFADTPAPLRSALDGITNLSRSLNKRDQALTDLLSHAQNVTKVLADRADQINKLLLDGNDLLGELDNRRQALSQLIVYVNQLAIQLTGFVNDNEAQLKPALDKVNSVLQMLQRNKDNLGKALDALGPYAAALGEQVGSGPYFQAYLSNVESIPIRALVDSMVWPERLPKDLYDAFGHPITTNPAETVPGDVTNPGTGEQPR</sequence>
<dbReference type="GO" id="GO:0005576">
    <property type="term" value="C:extracellular region"/>
    <property type="evidence" value="ECO:0007669"/>
    <property type="project" value="TreeGrafter"/>
</dbReference>
<feature type="domain" description="Mce/MlaD" evidence="2">
    <location>
        <begin position="40"/>
        <end position="112"/>
    </location>
</feature>
<dbReference type="NCBIfam" id="TIGR00996">
    <property type="entry name" value="Mtu_fam_mce"/>
    <property type="match status" value="1"/>
</dbReference>
<dbReference type="PRINTS" id="PR01782">
    <property type="entry name" value="MCEVIRFACTOR"/>
</dbReference>
<dbReference type="InterPro" id="IPR024516">
    <property type="entry name" value="Mce_C"/>
</dbReference>
<dbReference type="Proteomes" id="UP000565711">
    <property type="component" value="Unassembled WGS sequence"/>
</dbReference>
<evidence type="ECO:0000259" key="3">
    <source>
        <dbReference type="Pfam" id="PF11887"/>
    </source>
</evidence>
<dbReference type="PANTHER" id="PTHR33371">
    <property type="entry name" value="INTERMEMBRANE PHOSPHOLIPID TRANSPORT SYSTEM BINDING PROTEIN MLAD-RELATED"/>
    <property type="match status" value="1"/>
</dbReference>
<reference evidence="4 5" key="1">
    <citation type="submission" date="2020-04" db="EMBL/GenBank/DDBJ databases">
        <title>MicrobeNet Type strains.</title>
        <authorList>
            <person name="Nicholson A.C."/>
        </authorList>
    </citation>
    <scope>NUCLEOTIDE SEQUENCE [LARGE SCALE GENOMIC DNA]</scope>
    <source>
        <strain evidence="4 5">JCM 12354</strain>
    </source>
</reference>
<dbReference type="InterPro" id="IPR052336">
    <property type="entry name" value="MlaD_Phospholipid_Transporter"/>
</dbReference>
<organism evidence="4 5">
    <name type="scientific">Nocardia vermiculata</name>
    <dbReference type="NCBI Taxonomy" id="257274"/>
    <lineage>
        <taxon>Bacteria</taxon>
        <taxon>Bacillati</taxon>
        <taxon>Actinomycetota</taxon>
        <taxon>Actinomycetes</taxon>
        <taxon>Mycobacteriales</taxon>
        <taxon>Nocardiaceae</taxon>
        <taxon>Nocardia</taxon>
    </lineage>
</organism>
<dbReference type="AlphaFoldDB" id="A0A846Y1P8"/>
<evidence type="ECO:0000313" key="5">
    <source>
        <dbReference type="Proteomes" id="UP000565711"/>
    </source>
</evidence>
<dbReference type="InterPro" id="IPR003399">
    <property type="entry name" value="Mce/MlaD"/>
</dbReference>
<dbReference type="RefSeq" id="WP_067875274.1">
    <property type="nucleotide sequence ID" value="NZ_JAAXOP010000016.1"/>
</dbReference>
<dbReference type="EMBL" id="JAAXOP010000016">
    <property type="protein sequence ID" value="NKY53183.1"/>
    <property type="molecule type" value="Genomic_DNA"/>
</dbReference>
<evidence type="ECO:0000259" key="2">
    <source>
        <dbReference type="Pfam" id="PF02470"/>
    </source>
</evidence>
<feature type="region of interest" description="Disordered" evidence="1">
    <location>
        <begin position="342"/>
        <end position="364"/>
    </location>
</feature>
<evidence type="ECO:0000313" key="4">
    <source>
        <dbReference type="EMBL" id="NKY53183.1"/>
    </source>
</evidence>